<comment type="caution">
    <text evidence="2">The sequence shown here is derived from an EMBL/GenBank/DDBJ whole genome shotgun (WGS) entry which is preliminary data.</text>
</comment>
<proteinExistence type="predicted"/>
<evidence type="ECO:0000256" key="1">
    <source>
        <dbReference type="SAM" id="MobiDB-lite"/>
    </source>
</evidence>
<dbReference type="EMBL" id="RFFI01000002">
    <property type="protein sequence ID" value="RMI14298.1"/>
    <property type="molecule type" value="Genomic_DNA"/>
</dbReference>
<dbReference type="Proteomes" id="UP000269289">
    <property type="component" value="Unassembled WGS sequence"/>
</dbReference>
<accession>A0A3M2JW55</accession>
<evidence type="ECO:0000313" key="3">
    <source>
        <dbReference type="Proteomes" id="UP000269289"/>
    </source>
</evidence>
<dbReference type="InterPro" id="IPR045941">
    <property type="entry name" value="DUF6361"/>
</dbReference>
<organism evidence="2 3">
    <name type="scientific">Cellulomonas triticagri</name>
    <dbReference type="NCBI Taxonomy" id="2483352"/>
    <lineage>
        <taxon>Bacteria</taxon>
        <taxon>Bacillati</taxon>
        <taxon>Actinomycetota</taxon>
        <taxon>Actinomycetes</taxon>
        <taxon>Micrococcales</taxon>
        <taxon>Cellulomonadaceae</taxon>
        <taxon>Cellulomonas</taxon>
    </lineage>
</organism>
<sequence>MTSSFGWLDADASQRRRMLEIVDLFKDEGTVDELGIGAIRDALSGALFPGTSTLHTRLRYVLFVPWLMQHAAHKQSPAEMGTEFRMLEYKLIGSLLAGGEQVGVIGSRARDRLKRLPSATYWSALGAWGIKEADLSADGYFRRRHDAHRLARRTATADDPEAQERRPRSGLDPHLPAAPGDLLTKATFALSAAEEEYLSHVIARETDGSMLAWLILHQPVTLSDLVWELPGLSDAPARLAETVDHARRFHTAIHGAALLYNLLLARMRANDELVDHYEAELVAWRVEVDESGALDGWDRAAWWATIARYSAGIRPPTRAFVDSWITIASVDAVVERRSDAASLVAMRERQIKGSRARLANQAALDRWSGASGTGRLDFTWSIARRHLRDLYAARVTA</sequence>
<gene>
    <name evidence="2" type="ORF">EBM89_00615</name>
</gene>
<feature type="region of interest" description="Disordered" evidence="1">
    <location>
        <begin position="151"/>
        <end position="179"/>
    </location>
</feature>
<reference evidence="2 3" key="1">
    <citation type="submission" date="2018-10" db="EMBL/GenBank/DDBJ databases">
        <title>Isolation, diversity and antifungal activity of actinobacteria from wheat.</title>
        <authorList>
            <person name="Han C."/>
        </authorList>
    </citation>
    <scope>NUCLEOTIDE SEQUENCE [LARGE SCALE GENOMIC DNA]</scope>
    <source>
        <strain evidence="2 3">NEAU-YY56</strain>
    </source>
</reference>
<evidence type="ECO:0000313" key="2">
    <source>
        <dbReference type="EMBL" id="RMI14298.1"/>
    </source>
</evidence>
<dbReference type="RefSeq" id="WP_122147527.1">
    <property type="nucleotide sequence ID" value="NZ_RFFI01000002.1"/>
</dbReference>
<dbReference type="AlphaFoldDB" id="A0A3M2JW55"/>
<name>A0A3M2JW55_9CELL</name>
<dbReference type="OrthoDB" id="1825624at2"/>
<dbReference type="Pfam" id="PF19888">
    <property type="entry name" value="DUF6361"/>
    <property type="match status" value="1"/>
</dbReference>
<feature type="compositionally biased region" description="Basic and acidic residues" evidence="1">
    <location>
        <begin position="162"/>
        <end position="171"/>
    </location>
</feature>
<keyword evidence="3" id="KW-1185">Reference proteome</keyword>
<protein>
    <submittedName>
        <fullName evidence="2">Uncharacterized protein</fullName>
    </submittedName>
</protein>